<organism evidence="2 3">
    <name type="scientific">Streptomyces olivaceiscleroticus</name>
    <dbReference type="NCBI Taxonomy" id="68245"/>
    <lineage>
        <taxon>Bacteria</taxon>
        <taxon>Bacillati</taxon>
        <taxon>Actinomycetota</taxon>
        <taxon>Actinomycetes</taxon>
        <taxon>Kitasatosporales</taxon>
        <taxon>Streptomycetaceae</taxon>
        <taxon>Streptomyces</taxon>
    </lineage>
</organism>
<evidence type="ECO:0000256" key="1">
    <source>
        <dbReference type="SAM" id="Phobius"/>
    </source>
</evidence>
<dbReference type="EMBL" id="BAAABY010000009">
    <property type="protein sequence ID" value="GAA0451283.1"/>
    <property type="molecule type" value="Genomic_DNA"/>
</dbReference>
<name>A0ABN0ZKS8_9ACTN</name>
<feature type="transmembrane region" description="Helical" evidence="1">
    <location>
        <begin position="67"/>
        <end position="85"/>
    </location>
</feature>
<evidence type="ECO:0000313" key="2">
    <source>
        <dbReference type="EMBL" id="GAA0451283.1"/>
    </source>
</evidence>
<dbReference type="Proteomes" id="UP001500909">
    <property type="component" value="Unassembled WGS sequence"/>
</dbReference>
<comment type="caution">
    <text evidence="2">The sequence shown here is derived from an EMBL/GenBank/DDBJ whole genome shotgun (WGS) entry which is preliminary data.</text>
</comment>
<keyword evidence="3" id="KW-1185">Reference proteome</keyword>
<sequence length="89" mass="9345">MALPQAEIPAGANEEGRLNEGLESLPKITRLNRRLYALVFYILGAALLLLVLGWVLLTAIGRPVPDGIPVIIATIVGALVGVIATDTST</sequence>
<accession>A0ABN0ZKS8</accession>
<proteinExistence type="predicted"/>
<feature type="transmembrane region" description="Helical" evidence="1">
    <location>
        <begin position="35"/>
        <end position="61"/>
    </location>
</feature>
<keyword evidence="1" id="KW-0472">Membrane</keyword>
<keyword evidence="1" id="KW-1133">Transmembrane helix</keyword>
<gene>
    <name evidence="2" type="ORF">GCM10010361_14210</name>
</gene>
<dbReference type="RefSeq" id="WP_346093848.1">
    <property type="nucleotide sequence ID" value="NZ_BAAABY010000009.1"/>
</dbReference>
<reference evidence="2 3" key="1">
    <citation type="journal article" date="2019" name="Int. J. Syst. Evol. Microbiol.">
        <title>The Global Catalogue of Microorganisms (GCM) 10K type strain sequencing project: providing services to taxonomists for standard genome sequencing and annotation.</title>
        <authorList>
            <consortium name="The Broad Institute Genomics Platform"/>
            <consortium name="The Broad Institute Genome Sequencing Center for Infectious Disease"/>
            <person name="Wu L."/>
            <person name="Ma J."/>
        </authorList>
    </citation>
    <scope>NUCLEOTIDE SEQUENCE [LARGE SCALE GENOMIC DNA]</scope>
    <source>
        <strain evidence="2 3">JCM 4805</strain>
    </source>
</reference>
<evidence type="ECO:0000313" key="3">
    <source>
        <dbReference type="Proteomes" id="UP001500909"/>
    </source>
</evidence>
<protein>
    <submittedName>
        <fullName evidence="2">Uncharacterized protein</fullName>
    </submittedName>
</protein>
<keyword evidence="1" id="KW-0812">Transmembrane</keyword>